<organism evidence="2 3">
    <name type="scientific">Penicillium malachiteum</name>
    <dbReference type="NCBI Taxonomy" id="1324776"/>
    <lineage>
        <taxon>Eukaryota</taxon>
        <taxon>Fungi</taxon>
        <taxon>Dikarya</taxon>
        <taxon>Ascomycota</taxon>
        <taxon>Pezizomycotina</taxon>
        <taxon>Eurotiomycetes</taxon>
        <taxon>Eurotiomycetidae</taxon>
        <taxon>Eurotiales</taxon>
        <taxon>Aspergillaceae</taxon>
        <taxon>Penicillium</taxon>
    </lineage>
</organism>
<comment type="caution">
    <text evidence="2">The sequence shown here is derived from an EMBL/GenBank/DDBJ whole genome shotgun (WGS) entry which is preliminary data.</text>
</comment>
<dbReference type="Proteomes" id="UP001215712">
    <property type="component" value="Unassembled WGS sequence"/>
</dbReference>
<evidence type="ECO:0000313" key="3">
    <source>
        <dbReference type="Proteomes" id="UP001215712"/>
    </source>
</evidence>
<evidence type="ECO:0000256" key="1">
    <source>
        <dbReference type="SAM" id="MobiDB-lite"/>
    </source>
</evidence>
<reference evidence="2" key="1">
    <citation type="journal article" date="2023" name="IMA Fungus">
        <title>Comparative genomic study of the Penicillium genus elucidates a diverse pangenome and 15 lateral gene transfer events.</title>
        <authorList>
            <person name="Petersen C."/>
            <person name="Sorensen T."/>
            <person name="Nielsen M.R."/>
            <person name="Sondergaard T.E."/>
            <person name="Sorensen J.L."/>
            <person name="Fitzpatrick D.A."/>
            <person name="Frisvad J.C."/>
            <person name="Nielsen K.L."/>
        </authorList>
    </citation>
    <scope>NUCLEOTIDE SEQUENCE</scope>
    <source>
        <strain evidence="2">IBT 17514</strain>
    </source>
</reference>
<protein>
    <submittedName>
        <fullName evidence="2">Uncharacterized protein</fullName>
    </submittedName>
</protein>
<name>A0AAD6MVT1_9EURO</name>
<dbReference type="AlphaFoldDB" id="A0AAD6MVT1"/>
<reference evidence="2" key="2">
    <citation type="submission" date="2023-01" db="EMBL/GenBank/DDBJ databases">
        <authorList>
            <person name="Petersen C."/>
        </authorList>
    </citation>
    <scope>NUCLEOTIDE SEQUENCE</scope>
    <source>
        <strain evidence="2">IBT 17514</strain>
    </source>
</reference>
<keyword evidence="3" id="KW-1185">Reference proteome</keyword>
<sequence length="61" mass="6321">MSPIKEFGACTDEKCICGLSAIGGQVQSVYVEGGVQSGEERGAPTASTSQLKIKTSAKEEK</sequence>
<dbReference type="EMBL" id="JAQJAN010000008">
    <property type="protein sequence ID" value="KAJ5724816.1"/>
    <property type="molecule type" value="Genomic_DNA"/>
</dbReference>
<feature type="region of interest" description="Disordered" evidence="1">
    <location>
        <begin position="37"/>
        <end position="61"/>
    </location>
</feature>
<accession>A0AAD6MVT1</accession>
<evidence type="ECO:0000313" key="2">
    <source>
        <dbReference type="EMBL" id="KAJ5724816.1"/>
    </source>
</evidence>
<proteinExistence type="predicted"/>
<gene>
    <name evidence="2" type="ORF">N7493_006544</name>
</gene>